<protein>
    <submittedName>
        <fullName evidence="1">Uncharacterized protein</fullName>
    </submittedName>
</protein>
<evidence type="ECO:0000313" key="2">
    <source>
        <dbReference type="Proteomes" id="UP000199441"/>
    </source>
</evidence>
<dbReference type="RefSeq" id="WP_089947276.1">
    <property type="nucleotide sequence ID" value="NZ_FNOI01000004.1"/>
</dbReference>
<organism evidence="1 2">
    <name type="scientific">Litoreibacter albidus</name>
    <dbReference type="NCBI Taxonomy" id="670155"/>
    <lineage>
        <taxon>Bacteria</taxon>
        <taxon>Pseudomonadati</taxon>
        <taxon>Pseudomonadota</taxon>
        <taxon>Alphaproteobacteria</taxon>
        <taxon>Rhodobacterales</taxon>
        <taxon>Roseobacteraceae</taxon>
        <taxon>Litoreibacter</taxon>
    </lineage>
</organism>
<name>A0A1H2ZBG0_9RHOB</name>
<dbReference type="AlphaFoldDB" id="A0A1H2ZBG0"/>
<accession>A0A1H2ZBG0</accession>
<dbReference type="STRING" id="670155.SAMN04488001_2508"/>
<gene>
    <name evidence="1" type="ORF">SAMN04488001_2508</name>
</gene>
<proteinExistence type="predicted"/>
<evidence type="ECO:0000313" key="1">
    <source>
        <dbReference type="EMBL" id="SDX14675.1"/>
    </source>
</evidence>
<sequence>MKRLGLGVLLLAIGGLAGYAVRYLETLFLDMNPAGVVAWQDARMGFVEAMAATACATTADLRAAATARGWEVVPDTARGIAPFDNAAEVLWVDVSPSLPFAKWDGDPFGFDAQGCLLP</sequence>
<dbReference type="EMBL" id="FNOI01000004">
    <property type="protein sequence ID" value="SDX14675.1"/>
    <property type="molecule type" value="Genomic_DNA"/>
</dbReference>
<keyword evidence="2" id="KW-1185">Reference proteome</keyword>
<dbReference type="OrthoDB" id="7848309at2"/>
<reference evidence="2" key="1">
    <citation type="submission" date="2016-10" db="EMBL/GenBank/DDBJ databases">
        <authorList>
            <person name="Varghese N."/>
            <person name="Submissions S."/>
        </authorList>
    </citation>
    <scope>NUCLEOTIDE SEQUENCE [LARGE SCALE GENOMIC DNA]</scope>
    <source>
        <strain evidence="2">DSM 26922</strain>
    </source>
</reference>
<dbReference type="Proteomes" id="UP000199441">
    <property type="component" value="Unassembled WGS sequence"/>
</dbReference>